<dbReference type="InterPro" id="IPR002656">
    <property type="entry name" value="Acyl_transf_3_dom"/>
</dbReference>
<dbReference type="Pfam" id="PF01757">
    <property type="entry name" value="Acyl_transf_3"/>
    <property type="match status" value="1"/>
</dbReference>
<dbReference type="InterPro" id="IPR050879">
    <property type="entry name" value="Acyltransferase_3"/>
</dbReference>
<feature type="transmembrane region" description="Helical" evidence="1">
    <location>
        <begin position="252"/>
        <end position="274"/>
    </location>
</feature>
<evidence type="ECO:0000256" key="1">
    <source>
        <dbReference type="SAM" id="Phobius"/>
    </source>
</evidence>
<feature type="domain" description="Acyltransferase 3" evidence="2">
    <location>
        <begin position="7"/>
        <end position="335"/>
    </location>
</feature>
<feature type="transmembrane region" description="Helical" evidence="1">
    <location>
        <begin position="154"/>
        <end position="173"/>
    </location>
</feature>
<keyword evidence="4" id="KW-1185">Reference proteome</keyword>
<organism evidence="3 4">
    <name type="scientific">Methylobacterium iners</name>
    <dbReference type="NCBI Taxonomy" id="418707"/>
    <lineage>
        <taxon>Bacteria</taxon>
        <taxon>Pseudomonadati</taxon>
        <taxon>Pseudomonadota</taxon>
        <taxon>Alphaproteobacteria</taxon>
        <taxon>Hyphomicrobiales</taxon>
        <taxon>Methylobacteriaceae</taxon>
        <taxon>Methylobacterium</taxon>
    </lineage>
</organism>
<feature type="transmembrane region" description="Helical" evidence="1">
    <location>
        <begin position="123"/>
        <end position="142"/>
    </location>
</feature>
<comment type="caution">
    <text evidence="3">The sequence shown here is derived from an EMBL/GenBank/DDBJ whole genome shotgun (WGS) entry which is preliminary data.</text>
</comment>
<feature type="transmembrane region" description="Helical" evidence="1">
    <location>
        <begin position="12"/>
        <end position="31"/>
    </location>
</feature>
<dbReference type="RefSeq" id="WP_238243555.1">
    <property type="nucleotide sequence ID" value="NZ_BPQP01000022.1"/>
</dbReference>
<feature type="transmembrane region" description="Helical" evidence="1">
    <location>
        <begin position="90"/>
        <end position="111"/>
    </location>
</feature>
<evidence type="ECO:0000313" key="4">
    <source>
        <dbReference type="Proteomes" id="UP001055125"/>
    </source>
</evidence>
<feature type="transmembrane region" description="Helical" evidence="1">
    <location>
        <begin position="224"/>
        <end position="246"/>
    </location>
</feature>
<dbReference type="EMBL" id="BPQP01000022">
    <property type="protein sequence ID" value="GJD94378.1"/>
    <property type="molecule type" value="Genomic_DNA"/>
</dbReference>
<dbReference type="Proteomes" id="UP001055125">
    <property type="component" value="Unassembled WGS sequence"/>
</dbReference>
<dbReference type="PANTHER" id="PTHR23028">
    <property type="entry name" value="ACETYLTRANSFERASE"/>
    <property type="match status" value="1"/>
</dbReference>
<keyword evidence="1" id="KW-0812">Transmembrane</keyword>
<feature type="transmembrane region" description="Helical" evidence="1">
    <location>
        <begin position="193"/>
        <end position="212"/>
    </location>
</feature>
<proteinExistence type="predicted"/>
<feature type="transmembrane region" description="Helical" evidence="1">
    <location>
        <begin position="295"/>
        <end position="315"/>
    </location>
</feature>
<feature type="transmembrane region" description="Helical" evidence="1">
    <location>
        <begin position="321"/>
        <end position="346"/>
    </location>
</feature>
<evidence type="ECO:0000313" key="3">
    <source>
        <dbReference type="EMBL" id="GJD94378.1"/>
    </source>
</evidence>
<sequence>MRGYRYEALDGVRGLAAQVVLVSHALGMAFPHLEGFAAGATEWVGRLAVMVFFSLSGFVIATSLTRLIAADRRRFLLPYAVHRIARIWPPLILAIVITFAVGAIGHAGLPLLTRTGEPYRLDVIAFLRGITLTFGPGDATFVIDRALWSLRQEVYLYGVAAFAALAIVGRGGWRILGALAVLALVAVTANRFFYLQSLALFTAGAGAALFGGDSRLRALAGSRLLWPATILALLVPLAFAGAPGFIDAQSEHPAFLAYQAALGLPFALCLLRLATREGADARVFEGLSGTAAFSYTLYVIHVPVMTLIFSLRAYMEWAPGLGGTLATFAIALALTEALSFGAALVVERPRFFRAVLFRALSLAGLWRSAPAAATT</sequence>
<keyword evidence="1" id="KW-1133">Transmembrane helix</keyword>
<reference evidence="3" key="2">
    <citation type="submission" date="2021-08" db="EMBL/GenBank/DDBJ databases">
        <authorList>
            <person name="Tani A."/>
            <person name="Ola A."/>
            <person name="Ogura Y."/>
            <person name="Katsura K."/>
            <person name="Hayashi T."/>
        </authorList>
    </citation>
    <scope>NUCLEOTIDE SEQUENCE</scope>
    <source>
        <strain evidence="3">DSM 19015</strain>
    </source>
</reference>
<reference evidence="3" key="1">
    <citation type="journal article" date="2021" name="Front. Microbiol.">
        <title>Comprehensive Comparative Genomics and Phenotyping of Methylobacterium Species.</title>
        <authorList>
            <person name="Alessa O."/>
            <person name="Ogura Y."/>
            <person name="Fujitani Y."/>
            <person name="Takami H."/>
            <person name="Hayashi T."/>
            <person name="Sahin N."/>
            <person name="Tani A."/>
        </authorList>
    </citation>
    <scope>NUCLEOTIDE SEQUENCE</scope>
    <source>
        <strain evidence="3">DSM 19015</strain>
    </source>
</reference>
<keyword evidence="1" id="KW-0472">Membrane</keyword>
<feature type="transmembrane region" description="Helical" evidence="1">
    <location>
        <begin position="43"/>
        <end position="69"/>
    </location>
</feature>
<accession>A0ABQ4RW20</accession>
<dbReference type="PANTHER" id="PTHR23028:SF53">
    <property type="entry name" value="ACYL_TRANSF_3 DOMAIN-CONTAINING PROTEIN"/>
    <property type="match status" value="1"/>
</dbReference>
<gene>
    <name evidence="3" type="ORF">OCOJLMKI_1580</name>
</gene>
<evidence type="ECO:0000259" key="2">
    <source>
        <dbReference type="Pfam" id="PF01757"/>
    </source>
</evidence>
<name>A0ABQ4RW20_9HYPH</name>
<protein>
    <recommendedName>
        <fullName evidence="2">Acyltransferase 3 domain-containing protein</fullName>
    </recommendedName>
</protein>